<dbReference type="OrthoDB" id="9816431at2"/>
<feature type="DNA-binding region" description="H-T-H motif" evidence="4">
    <location>
        <begin position="17"/>
        <end position="36"/>
    </location>
</feature>
<evidence type="ECO:0000259" key="5">
    <source>
        <dbReference type="PROSITE" id="PS50977"/>
    </source>
</evidence>
<evidence type="ECO:0000256" key="3">
    <source>
        <dbReference type="ARBA" id="ARBA00023163"/>
    </source>
</evidence>
<proteinExistence type="predicted"/>
<evidence type="ECO:0000256" key="1">
    <source>
        <dbReference type="ARBA" id="ARBA00023015"/>
    </source>
</evidence>
<gene>
    <name evidence="6" type="ORF">C7I55_01525</name>
</gene>
<comment type="caution">
    <text evidence="6">The sequence shown here is derived from an EMBL/GenBank/DDBJ whole genome shotgun (WGS) entry which is preliminary data.</text>
</comment>
<dbReference type="FunFam" id="1.10.10.60:FF:000141">
    <property type="entry name" value="TetR family transcriptional regulator"/>
    <property type="match status" value="1"/>
</dbReference>
<dbReference type="AlphaFoldDB" id="A0A2P7R072"/>
<dbReference type="InterPro" id="IPR036271">
    <property type="entry name" value="Tet_transcr_reg_TetR-rel_C_sf"/>
</dbReference>
<dbReference type="Gene3D" id="1.10.10.60">
    <property type="entry name" value="Homeodomain-like"/>
    <property type="match status" value="1"/>
</dbReference>
<evidence type="ECO:0000313" key="7">
    <source>
        <dbReference type="Proteomes" id="UP000241167"/>
    </source>
</evidence>
<feature type="domain" description="HTH tetR-type" evidence="5">
    <location>
        <begin position="1"/>
        <end position="54"/>
    </location>
</feature>
<dbReference type="SUPFAM" id="SSF48498">
    <property type="entry name" value="Tetracyclin repressor-like, C-terminal domain"/>
    <property type="match status" value="1"/>
</dbReference>
<keyword evidence="7" id="KW-1185">Reference proteome</keyword>
<dbReference type="InterPro" id="IPR039536">
    <property type="entry name" value="TetR_C_Proteobacteria"/>
</dbReference>
<name>A0A2P7R072_9SPHN</name>
<dbReference type="Pfam" id="PF14246">
    <property type="entry name" value="TetR_C_7"/>
    <property type="match status" value="1"/>
</dbReference>
<dbReference type="InterPro" id="IPR009057">
    <property type="entry name" value="Homeodomain-like_sf"/>
</dbReference>
<evidence type="ECO:0000313" key="6">
    <source>
        <dbReference type="EMBL" id="PSJ43611.1"/>
    </source>
</evidence>
<accession>A0A2P7R072</accession>
<keyword evidence="3" id="KW-0804">Transcription</keyword>
<evidence type="ECO:0000256" key="4">
    <source>
        <dbReference type="PROSITE-ProRule" id="PRU00335"/>
    </source>
</evidence>
<dbReference type="Gene3D" id="1.10.357.10">
    <property type="entry name" value="Tetracycline Repressor, domain 2"/>
    <property type="match status" value="1"/>
</dbReference>
<dbReference type="InterPro" id="IPR001647">
    <property type="entry name" value="HTH_TetR"/>
</dbReference>
<evidence type="ECO:0000256" key="2">
    <source>
        <dbReference type="ARBA" id="ARBA00023125"/>
    </source>
</evidence>
<dbReference type="SUPFAM" id="SSF46689">
    <property type="entry name" value="Homeodomain-like"/>
    <property type="match status" value="1"/>
</dbReference>
<protein>
    <submittedName>
        <fullName evidence="6">TetR family transcriptional regulator</fullName>
    </submittedName>
</protein>
<sequence>MEVARDSFLKEGYAATSMSAIASELGGSKTTLWSYFPSKEALFAAVLEAEIGRFRDELIATLAPSGQVEDTLRRFSTALLGKITHPHSIRLHRIIAGEVERFPEIGRIFYERAPKQTQKRLAGYLGDAMERGQLRSTDPMLAAQQLVALLQAQLYPRRLWGVETGTQGSIADEVEAALDTFLRAYAPDAE</sequence>
<dbReference type="PROSITE" id="PS50977">
    <property type="entry name" value="HTH_TETR_2"/>
    <property type="match status" value="1"/>
</dbReference>
<dbReference type="Proteomes" id="UP000241167">
    <property type="component" value="Unassembled WGS sequence"/>
</dbReference>
<reference evidence="6 7" key="1">
    <citation type="submission" date="2018-03" db="EMBL/GenBank/DDBJ databases">
        <title>The draft genome of Sphingosinicella sp. GL-C-18.</title>
        <authorList>
            <person name="Liu L."/>
            <person name="Li L."/>
            <person name="Liang L."/>
            <person name="Zhang X."/>
            <person name="Wang T."/>
        </authorList>
    </citation>
    <scope>NUCLEOTIDE SEQUENCE [LARGE SCALE GENOMIC DNA]</scope>
    <source>
        <strain evidence="6 7">GL-C-18</strain>
    </source>
</reference>
<dbReference type="Pfam" id="PF00440">
    <property type="entry name" value="TetR_N"/>
    <property type="match status" value="1"/>
</dbReference>
<dbReference type="GO" id="GO:0000976">
    <property type="term" value="F:transcription cis-regulatory region binding"/>
    <property type="evidence" value="ECO:0007669"/>
    <property type="project" value="TreeGrafter"/>
</dbReference>
<keyword evidence="2 4" id="KW-0238">DNA-binding</keyword>
<dbReference type="EMBL" id="PXYI01000001">
    <property type="protein sequence ID" value="PSJ43611.1"/>
    <property type="molecule type" value="Genomic_DNA"/>
</dbReference>
<dbReference type="GO" id="GO:0003700">
    <property type="term" value="F:DNA-binding transcription factor activity"/>
    <property type="evidence" value="ECO:0007669"/>
    <property type="project" value="TreeGrafter"/>
</dbReference>
<organism evidence="6 7">
    <name type="scientific">Allosphingosinicella deserti</name>
    <dbReference type="NCBI Taxonomy" id="2116704"/>
    <lineage>
        <taxon>Bacteria</taxon>
        <taxon>Pseudomonadati</taxon>
        <taxon>Pseudomonadota</taxon>
        <taxon>Alphaproteobacteria</taxon>
        <taxon>Sphingomonadales</taxon>
        <taxon>Sphingomonadaceae</taxon>
        <taxon>Allosphingosinicella</taxon>
    </lineage>
</organism>
<keyword evidence="1" id="KW-0805">Transcription regulation</keyword>
<dbReference type="PANTHER" id="PTHR30055">
    <property type="entry name" value="HTH-TYPE TRANSCRIPTIONAL REGULATOR RUTR"/>
    <property type="match status" value="1"/>
</dbReference>
<dbReference type="InterPro" id="IPR050109">
    <property type="entry name" value="HTH-type_TetR-like_transc_reg"/>
</dbReference>
<dbReference type="PANTHER" id="PTHR30055:SF146">
    <property type="entry name" value="HTH-TYPE TRANSCRIPTIONAL DUAL REGULATOR CECR"/>
    <property type="match status" value="1"/>
</dbReference>